<evidence type="ECO:0000259" key="2">
    <source>
        <dbReference type="PROSITE" id="PS51704"/>
    </source>
</evidence>
<evidence type="ECO:0000313" key="4">
    <source>
        <dbReference type="Proteomes" id="UP000198571"/>
    </source>
</evidence>
<dbReference type="EMBL" id="FOGT01000013">
    <property type="protein sequence ID" value="SES26102.1"/>
    <property type="molecule type" value="Genomic_DNA"/>
</dbReference>
<dbReference type="Proteomes" id="UP000198571">
    <property type="component" value="Unassembled WGS sequence"/>
</dbReference>
<feature type="transmembrane region" description="Helical" evidence="1">
    <location>
        <begin position="261"/>
        <end position="286"/>
    </location>
</feature>
<feature type="transmembrane region" description="Helical" evidence="1">
    <location>
        <begin position="62"/>
        <end position="95"/>
    </location>
</feature>
<dbReference type="GO" id="GO:0006629">
    <property type="term" value="P:lipid metabolic process"/>
    <property type="evidence" value="ECO:0007669"/>
    <property type="project" value="InterPro"/>
</dbReference>
<feature type="transmembrane region" description="Helical" evidence="1">
    <location>
        <begin position="168"/>
        <end position="193"/>
    </location>
</feature>
<dbReference type="PROSITE" id="PS51704">
    <property type="entry name" value="GP_PDE"/>
    <property type="match status" value="1"/>
</dbReference>
<proteinExistence type="predicted"/>
<dbReference type="Pfam" id="PF03009">
    <property type="entry name" value="GDPD"/>
    <property type="match status" value="1"/>
</dbReference>
<feature type="transmembrane region" description="Helical" evidence="1">
    <location>
        <begin position="116"/>
        <end position="138"/>
    </location>
</feature>
<dbReference type="GO" id="GO:0008081">
    <property type="term" value="F:phosphoric diester hydrolase activity"/>
    <property type="evidence" value="ECO:0007669"/>
    <property type="project" value="InterPro"/>
</dbReference>
<dbReference type="OrthoDB" id="384721at2"/>
<dbReference type="AlphaFoldDB" id="A0A1H9VWV3"/>
<reference evidence="4" key="1">
    <citation type="submission" date="2016-10" db="EMBL/GenBank/DDBJ databases">
        <authorList>
            <person name="Varghese N."/>
            <person name="Submissions S."/>
        </authorList>
    </citation>
    <scope>NUCLEOTIDE SEQUENCE [LARGE SCALE GENOMIC DNA]</scope>
    <source>
        <strain evidence="4">S9</strain>
    </source>
</reference>
<organism evidence="3 4">
    <name type="scientific">Salipaludibacillus aurantiacus</name>
    <dbReference type="NCBI Taxonomy" id="1601833"/>
    <lineage>
        <taxon>Bacteria</taxon>
        <taxon>Bacillati</taxon>
        <taxon>Bacillota</taxon>
        <taxon>Bacilli</taxon>
        <taxon>Bacillales</taxon>
        <taxon>Bacillaceae</taxon>
    </lineage>
</organism>
<dbReference type="SUPFAM" id="SSF51695">
    <property type="entry name" value="PLC-like phosphodiesterases"/>
    <property type="match status" value="1"/>
</dbReference>
<keyword evidence="4" id="KW-1185">Reference proteome</keyword>
<keyword evidence="1" id="KW-1133">Transmembrane helix</keyword>
<dbReference type="Gene3D" id="3.20.20.190">
    <property type="entry name" value="Phosphatidylinositol (PI) phosphodiesterase"/>
    <property type="match status" value="1"/>
</dbReference>
<dbReference type="InterPro" id="IPR017946">
    <property type="entry name" value="PLC-like_Pdiesterase_TIM-brl"/>
</dbReference>
<accession>A0A1H9VWV3</accession>
<dbReference type="Pfam" id="PF10110">
    <property type="entry name" value="GPDPase_memb"/>
    <property type="match status" value="1"/>
</dbReference>
<keyword evidence="1" id="KW-0472">Membrane</keyword>
<evidence type="ECO:0000256" key="1">
    <source>
        <dbReference type="SAM" id="Phobius"/>
    </source>
</evidence>
<gene>
    <name evidence="3" type="ORF">SAMN05518684_11319</name>
</gene>
<feature type="transmembrane region" description="Helical" evidence="1">
    <location>
        <begin position="20"/>
        <end position="42"/>
    </location>
</feature>
<dbReference type="PANTHER" id="PTHR46211">
    <property type="entry name" value="GLYCEROPHOSPHORYL DIESTER PHOSPHODIESTERASE"/>
    <property type="match status" value="1"/>
</dbReference>
<keyword evidence="1" id="KW-0812">Transmembrane</keyword>
<dbReference type="STRING" id="1601833.SAMN05518684_11319"/>
<dbReference type="InterPro" id="IPR030395">
    <property type="entry name" value="GP_PDE_dom"/>
</dbReference>
<feature type="transmembrane region" description="Helical" evidence="1">
    <location>
        <begin position="214"/>
        <end position="241"/>
    </location>
</feature>
<dbReference type="PANTHER" id="PTHR46211:SF8">
    <property type="entry name" value="PHOSPHODIESTERASE"/>
    <property type="match status" value="1"/>
</dbReference>
<evidence type="ECO:0000313" key="3">
    <source>
        <dbReference type="EMBL" id="SES26102.1"/>
    </source>
</evidence>
<feature type="domain" description="GP-PDE" evidence="2">
    <location>
        <begin position="355"/>
        <end position="588"/>
    </location>
</feature>
<sequence>MFDILNRGLSDFRHSYKRHLSFALIYMLITSVLFLPLISFIFNRILKALGTGSLLNAEVYRLGLTTAGMTGVLLISFLTVIILFVEFGVMIMIAQQTYFKKHITVSDAFVTAVKKLPALFGFGIIQMIFVFLLIIPFLDSPVFPALLDINWPILVTGLFYGTSNFVMFLYFLTFLTVVFFFIRLIFTLYFIFIEKKTVWKAMKNSWEMTKSNKLKILFNLLLLNLLAFLAGFLVMTFLAYLPGIFDLGVLSTIIENYLVAFSSFMAVLFSLLIIPVNIIILTRLFYNFKKNQGQPARDDLSIHPAKKLNLFENRLAGFFTKKKYTLAAVIMVYVTSVFFINYTVADNIVYLKWNVEVAAHRGDLHAAPENSLSSMQAALDQGVDAVEIDVKLTADGELVLNHDETFERVAGVPDRVEEMTFEEATQVDIGTLYSDEFAGETVPSLREALELMKDSNANIIIDIKINDLDRSGEMAEGIVELVEEFEMTDTAYVQAFENRPLREIRQLNPDITIGQILYLAAGDLDNLDVDFYAIRQTMLTERFVEVAHRQDREVWVWTVNTPRNIREVLKYDIDGIITDYPSRVQRIIGIDFDQEQENDN</sequence>
<name>A0A1H9VWV3_9BACI</name>
<dbReference type="InterPro" id="IPR018476">
    <property type="entry name" value="GlyceroP-diester-Pdiesterase_M"/>
</dbReference>
<feature type="transmembrane region" description="Helical" evidence="1">
    <location>
        <begin position="324"/>
        <end position="344"/>
    </location>
</feature>
<protein>
    <submittedName>
        <fullName evidence="3">Glycerophosphoryl diester phosphodiesterase</fullName>
    </submittedName>
</protein>